<dbReference type="RefSeq" id="WP_016309482.1">
    <property type="nucleotide sequence ID" value="NZ_CAJTBT010000006.1"/>
</dbReference>
<dbReference type="Pfam" id="PF06782">
    <property type="entry name" value="UPF0236"/>
    <property type="match status" value="1"/>
</dbReference>
<dbReference type="GeneID" id="82190804"/>
<name>A0A4S4G6T4_9ACTN</name>
<evidence type="ECO:0000256" key="1">
    <source>
        <dbReference type="ARBA" id="ARBA00006539"/>
    </source>
</evidence>
<comment type="similarity">
    <text evidence="1">Belongs to the UPF0236 family.</text>
</comment>
<comment type="caution">
    <text evidence="3">The sequence shown here is derived from an EMBL/GenBank/DDBJ whole genome shotgun (WGS) entry which is preliminary data.</text>
</comment>
<gene>
    <name evidence="3" type="ORF">E5986_00630</name>
</gene>
<evidence type="ECO:0000313" key="3">
    <source>
        <dbReference type="EMBL" id="THG38834.1"/>
    </source>
</evidence>
<evidence type="ECO:0008006" key="5">
    <source>
        <dbReference type="Google" id="ProtNLM"/>
    </source>
</evidence>
<reference evidence="3 4" key="1">
    <citation type="submission" date="2019-04" db="EMBL/GenBank/DDBJ databases">
        <title>Microbes associate with the intestines of laboratory mice.</title>
        <authorList>
            <person name="Navarre W."/>
            <person name="Wong E."/>
            <person name="Huang K.C."/>
            <person name="Tropini C."/>
            <person name="Ng K."/>
            <person name="Yu B."/>
        </authorList>
    </citation>
    <scope>NUCLEOTIDE SEQUENCE [LARGE SCALE GENOMIC DNA]</scope>
    <source>
        <strain evidence="3 4">NM80_B27</strain>
    </source>
</reference>
<dbReference type="InterPro" id="IPR009620">
    <property type="entry name" value="UPF0236"/>
</dbReference>
<dbReference type="EMBL" id="SSTJ01000001">
    <property type="protein sequence ID" value="THG38834.1"/>
    <property type="molecule type" value="Genomic_DNA"/>
</dbReference>
<dbReference type="Proteomes" id="UP000308978">
    <property type="component" value="Unassembled WGS sequence"/>
</dbReference>
<evidence type="ECO:0000256" key="2">
    <source>
        <dbReference type="SAM" id="MobiDB-lite"/>
    </source>
</evidence>
<evidence type="ECO:0000313" key="4">
    <source>
        <dbReference type="Proteomes" id="UP000308978"/>
    </source>
</evidence>
<feature type="region of interest" description="Disordered" evidence="2">
    <location>
        <begin position="400"/>
        <end position="464"/>
    </location>
</feature>
<organism evidence="3 4">
    <name type="scientific">Adlercreutzia caecimuris</name>
    <dbReference type="NCBI Taxonomy" id="671266"/>
    <lineage>
        <taxon>Bacteria</taxon>
        <taxon>Bacillati</taxon>
        <taxon>Actinomycetota</taxon>
        <taxon>Coriobacteriia</taxon>
        <taxon>Eggerthellales</taxon>
        <taxon>Eggerthellaceae</taxon>
        <taxon>Adlercreutzia</taxon>
    </lineage>
</organism>
<feature type="compositionally biased region" description="Basic and acidic residues" evidence="2">
    <location>
        <begin position="423"/>
        <end position="437"/>
    </location>
</feature>
<proteinExistence type="inferred from homology"/>
<sequence>MGNSTASAAAEAAMADIFTGMLMSGGLTFASFERSALTEGHAIMARAMGRALERLDAALCAELPSGLSVHDVRERSLATVVGDVSFRWRRLRARGGGACVPLADELGLPWGARVSPAAEEFLVEAGAEVSYAAAAGLLARAGGSRVSAKTVMAAVHAAGERCAEEDARAARDLFDLGIKPGGRTAAAQVCVEADGTWVALQGTAPGEPSKVEIKAMAAYSGKVVRGRKAARERCVRHGCACAPGEFWPEAVAAIGSEFDLSALERVHLGTDGEGWCKRGGAYFPLRVEVVGHLDPFHVNRALLSCFDDAAMGRRLVEVVNDGGKEAAAALLEACIDMGLARKGAPRVLAYLRRNADLIAVDGPSLGTMESENQHLYKSRMASVPCAWSRPGASHMARLRSRRASGRAVPPRTRAGSATPLRRRRDEGRETAALERRGLSATGCPPRVGSGYEPPRASVASSSGEVRYAAAVDSGMAGTGW</sequence>
<dbReference type="AlphaFoldDB" id="A0A4S4G6T4"/>
<protein>
    <recommendedName>
        <fullName evidence="5">ISLre2 family transposase</fullName>
    </recommendedName>
</protein>
<accession>A0A4S4G6T4</accession>